<comment type="caution">
    <text evidence="3">The sequence shown here is derived from an EMBL/GenBank/DDBJ whole genome shotgun (WGS) entry which is preliminary data.</text>
</comment>
<dbReference type="GO" id="GO:0015628">
    <property type="term" value="P:protein secretion by the type II secretion system"/>
    <property type="evidence" value="ECO:0007669"/>
    <property type="project" value="InterPro"/>
</dbReference>
<evidence type="ECO:0000256" key="1">
    <source>
        <dbReference type="ARBA" id="ARBA00022481"/>
    </source>
</evidence>
<protein>
    <submittedName>
        <fullName evidence="3">Prepilin-type N-terminal cleavage/methylation domain-containing protein</fullName>
    </submittedName>
</protein>
<keyword evidence="2" id="KW-1133">Transmembrane helix</keyword>
<dbReference type="InterPro" id="IPR000983">
    <property type="entry name" value="Bac_GSPG_pilin"/>
</dbReference>
<reference evidence="3" key="1">
    <citation type="submission" date="2022-01" db="EMBL/GenBank/DDBJ databases">
        <title>Comparison of Fish pathogen Aeromonas spp.</title>
        <authorList>
            <person name="Dubey S."/>
            <person name="Sorum H."/>
            <person name="Munangandu H.M."/>
        </authorList>
    </citation>
    <scope>NUCLEOTIDE SEQUENCE</scope>
    <source>
        <strain evidence="3">SD/21-15</strain>
    </source>
</reference>
<gene>
    <name evidence="3" type="ORF">LZT28_02100</name>
</gene>
<evidence type="ECO:0000313" key="4">
    <source>
        <dbReference type="Proteomes" id="UP001208651"/>
    </source>
</evidence>
<proteinExistence type="predicted"/>
<dbReference type="PROSITE" id="PS00409">
    <property type="entry name" value="PROKAR_NTER_METHYL"/>
    <property type="match status" value="1"/>
</dbReference>
<dbReference type="InterPro" id="IPR012902">
    <property type="entry name" value="N_methyl_site"/>
</dbReference>
<organism evidence="3 4">
    <name type="scientific">Aeromonas media</name>
    <dbReference type="NCBI Taxonomy" id="651"/>
    <lineage>
        <taxon>Bacteria</taxon>
        <taxon>Pseudomonadati</taxon>
        <taxon>Pseudomonadota</taxon>
        <taxon>Gammaproteobacteria</taxon>
        <taxon>Aeromonadales</taxon>
        <taxon>Aeromonadaceae</taxon>
        <taxon>Aeromonas</taxon>
    </lineage>
</organism>
<evidence type="ECO:0000256" key="2">
    <source>
        <dbReference type="SAM" id="Phobius"/>
    </source>
</evidence>
<dbReference type="RefSeq" id="WP_082029956.1">
    <property type="nucleotide sequence ID" value="NZ_CAWMGL010000047.1"/>
</dbReference>
<dbReference type="InterPro" id="IPR045584">
    <property type="entry name" value="Pilin-like"/>
</dbReference>
<dbReference type="AlphaFoldDB" id="A0AAW5RED0"/>
<name>A0AAW5RED0_AERME</name>
<dbReference type="PRINTS" id="PR00813">
    <property type="entry name" value="BCTERIALGSPG"/>
</dbReference>
<keyword evidence="2" id="KW-0472">Membrane</keyword>
<dbReference type="Pfam" id="PF16732">
    <property type="entry name" value="ComP_DUS"/>
    <property type="match status" value="1"/>
</dbReference>
<feature type="transmembrane region" description="Helical" evidence="2">
    <location>
        <begin position="33"/>
        <end position="54"/>
    </location>
</feature>
<accession>A0AAW5RED0</accession>
<dbReference type="InterPro" id="IPR031982">
    <property type="entry name" value="PilE-like"/>
</dbReference>
<dbReference type="Pfam" id="PF07963">
    <property type="entry name" value="N_methyl"/>
    <property type="match status" value="1"/>
</dbReference>
<dbReference type="NCBIfam" id="TIGR02532">
    <property type="entry name" value="IV_pilin_GFxxxE"/>
    <property type="match status" value="1"/>
</dbReference>
<dbReference type="GO" id="GO:0043683">
    <property type="term" value="P:type IV pilus assembly"/>
    <property type="evidence" value="ECO:0007669"/>
    <property type="project" value="InterPro"/>
</dbReference>
<dbReference type="GO" id="GO:0015627">
    <property type="term" value="C:type II protein secretion system complex"/>
    <property type="evidence" value="ECO:0007669"/>
    <property type="project" value="InterPro"/>
</dbReference>
<dbReference type="SUPFAM" id="SSF54523">
    <property type="entry name" value="Pili subunits"/>
    <property type="match status" value="1"/>
</dbReference>
<keyword evidence="1" id="KW-0488">Methylation</keyword>
<evidence type="ECO:0000313" key="3">
    <source>
        <dbReference type="EMBL" id="MCV3287051.1"/>
    </source>
</evidence>
<keyword evidence="2" id="KW-0812">Transmembrane</keyword>
<dbReference type="Gene3D" id="3.30.700.10">
    <property type="entry name" value="Glycoprotein, Type 4 Pilin"/>
    <property type="match status" value="1"/>
</dbReference>
<sequence>MLNVHRNTRTAYGFASKVGGSSKAYKCSVAESGFTLIEVMVVMVVVAILAAIAVPSYHSFILKSHRDDAKVALAALQMAQEKYRGNNLAYATTLSDLGMTATSPEGYYDIAIQSAATSVYEANATATGQQAADTDCQTLTVTQAGFSTDSTKTSNPTACWGL</sequence>
<dbReference type="Proteomes" id="UP001208651">
    <property type="component" value="Unassembled WGS sequence"/>
</dbReference>
<dbReference type="EMBL" id="JAJVCY010000002">
    <property type="protein sequence ID" value="MCV3287051.1"/>
    <property type="molecule type" value="Genomic_DNA"/>
</dbReference>